<dbReference type="EMBL" id="ADGQ01000004">
    <property type="protein sequence ID" value="EFM65369.1"/>
    <property type="molecule type" value="Genomic_DNA"/>
</dbReference>
<dbReference type="SUPFAM" id="SSF53335">
    <property type="entry name" value="S-adenosyl-L-methionine-dependent methyltransferases"/>
    <property type="match status" value="1"/>
</dbReference>
<accession>E0E198</accession>
<dbReference type="PIRSF" id="PIRSF018637">
    <property type="entry name" value="TrmK"/>
    <property type="match status" value="1"/>
</dbReference>
<protein>
    <recommendedName>
        <fullName evidence="3">SAM-dependent methyltransferase</fullName>
    </recommendedName>
</protein>
<sequence length="207" mass="23678">MALVAKFPVSLFYILTSGVDEMKLSARLEKIVDLVDRGVRLADIGTDHGYIPIELLKSGKIEFAILSDINKGPLENARKEIQRQGLDIKTDLRLGSGLEVLGDNEVDQIIIAGMGGILISDLIEKKLELCKKLDKMILQPMQAQEDLREYLNTRGFSIREEYLVREDFRLYEIMEVVYGGETEDIDPIYYEIPKRLIEKKTHFLWTS</sequence>
<reference evidence="1 2" key="1">
    <citation type="submission" date="2010-08" db="EMBL/GenBank/DDBJ databases">
        <authorList>
            <person name="Harkins D.M."/>
            <person name="Madupu R."/>
            <person name="Durkin A.S."/>
            <person name="Torralba M."/>
            <person name="Methe B."/>
            <person name="Sutton G.G."/>
            <person name="Nelson K.E."/>
        </authorList>
    </citation>
    <scope>NUCLEOTIDE SEQUENCE [LARGE SCALE GENOMIC DNA]</scope>
    <source>
        <strain evidence="1 2">DSM 17678</strain>
    </source>
</reference>
<dbReference type="AlphaFoldDB" id="E0E198"/>
<dbReference type="GO" id="GO:0160105">
    <property type="term" value="F:tRNA (adenine(22)-N1)-methyltransferase activity"/>
    <property type="evidence" value="ECO:0007669"/>
    <property type="project" value="InterPro"/>
</dbReference>
<dbReference type="Proteomes" id="UP000003244">
    <property type="component" value="Unassembled WGS sequence"/>
</dbReference>
<dbReference type="InterPro" id="IPR029063">
    <property type="entry name" value="SAM-dependent_MTases_sf"/>
</dbReference>
<dbReference type="Gene3D" id="3.40.50.150">
    <property type="entry name" value="Vaccinia Virus protein VP39"/>
    <property type="match status" value="1"/>
</dbReference>
<dbReference type="eggNOG" id="COG2384">
    <property type="taxonomic scope" value="Bacteria"/>
</dbReference>
<dbReference type="PANTHER" id="PTHR38451:SF1">
    <property type="entry name" value="TRNA (ADENINE(22)-N(1))-METHYLTRANSFERASE"/>
    <property type="match status" value="1"/>
</dbReference>
<name>E0E198_9FIRM</name>
<gene>
    <name evidence="1" type="ORF">HMPREF0634_0450</name>
</gene>
<dbReference type="GeneID" id="84799943"/>
<evidence type="ECO:0008006" key="3">
    <source>
        <dbReference type="Google" id="ProtNLM"/>
    </source>
</evidence>
<evidence type="ECO:0000313" key="1">
    <source>
        <dbReference type="EMBL" id="EFM65369.1"/>
    </source>
</evidence>
<keyword evidence="2" id="KW-1185">Reference proteome</keyword>
<organism evidence="1 2">
    <name type="scientific">Peptostreptococcus stomatis DSM 17678</name>
    <dbReference type="NCBI Taxonomy" id="596315"/>
    <lineage>
        <taxon>Bacteria</taxon>
        <taxon>Bacillati</taxon>
        <taxon>Bacillota</taxon>
        <taxon>Clostridia</taxon>
        <taxon>Peptostreptococcales</taxon>
        <taxon>Peptostreptococcaceae</taxon>
        <taxon>Peptostreptococcus</taxon>
    </lineage>
</organism>
<dbReference type="PANTHER" id="PTHR38451">
    <property type="entry name" value="TRNA (ADENINE(22)-N(1))-METHYLTRANSFERASE"/>
    <property type="match status" value="1"/>
</dbReference>
<dbReference type="RefSeq" id="WP_007788116.1">
    <property type="nucleotide sequence ID" value="NZ_ADGQ01000004.1"/>
</dbReference>
<dbReference type="Pfam" id="PF12847">
    <property type="entry name" value="Methyltransf_18"/>
    <property type="match status" value="1"/>
</dbReference>
<proteinExistence type="predicted"/>
<comment type="caution">
    <text evidence="1">The sequence shown here is derived from an EMBL/GenBank/DDBJ whole genome shotgun (WGS) entry which is preliminary data.</text>
</comment>
<dbReference type="STRING" id="596315.HMPREF0634_0450"/>
<dbReference type="InterPro" id="IPR006901">
    <property type="entry name" value="TrmK"/>
</dbReference>
<evidence type="ECO:0000313" key="2">
    <source>
        <dbReference type="Proteomes" id="UP000003244"/>
    </source>
</evidence>